<evidence type="ECO:0000313" key="2">
    <source>
        <dbReference type="EMBL" id="KAL3702185.1"/>
    </source>
</evidence>
<dbReference type="Proteomes" id="UP001633002">
    <property type="component" value="Unassembled WGS sequence"/>
</dbReference>
<dbReference type="PANTHER" id="PTHR21377">
    <property type="entry name" value="PROTEIN FAM210B, MITOCHONDRIAL"/>
    <property type="match status" value="1"/>
</dbReference>
<proteinExistence type="predicted"/>
<dbReference type="Pfam" id="PF06916">
    <property type="entry name" value="FAM210A-B_dom"/>
    <property type="match status" value="1"/>
</dbReference>
<gene>
    <name evidence="2" type="ORF">R1sor_020207</name>
</gene>
<sequence>MAARLKELFNKYGKVAIAVHLTVSTLSYGSCYVAIKNNVDVKELLQRVGLVSSESTEQEESKDGTVFKKISGSKVLEEGGAFAVAFLCNKALIPVRVPLTVVLTPPIARMWARRRTLTVEALKPPNDDIGTHNL</sequence>
<keyword evidence="3" id="KW-1185">Reference proteome</keyword>
<feature type="domain" description="DUF1279" evidence="1">
    <location>
        <begin position="4"/>
        <end position="105"/>
    </location>
</feature>
<name>A0ABD3III1_9MARC</name>
<accession>A0ABD3III1</accession>
<dbReference type="AlphaFoldDB" id="A0ABD3III1"/>
<evidence type="ECO:0000313" key="3">
    <source>
        <dbReference type="Proteomes" id="UP001633002"/>
    </source>
</evidence>
<reference evidence="2 3" key="1">
    <citation type="submission" date="2024-09" db="EMBL/GenBank/DDBJ databases">
        <title>Chromosome-scale assembly of Riccia sorocarpa.</title>
        <authorList>
            <person name="Paukszto L."/>
        </authorList>
    </citation>
    <scope>NUCLEOTIDE SEQUENCE [LARGE SCALE GENOMIC DNA]</scope>
    <source>
        <strain evidence="2">LP-2024</strain>
        <tissue evidence="2">Aerial parts of the thallus</tissue>
    </source>
</reference>
<organism evidence="2 3">
    <name type="scientific">Riccia sorocarpa</name>
    <dbReference type="NCBI Taxonomy" id="122646"/>
    <lineage>
        <taxon>Eukaryota</taxon>
        <taxon>Viridiplantae</taxon>
        <taxon>Streptophyta</taxon>
        <taxon>Embryophyta</taxon>
        <taxon>Marchantiophyta</taxon>
        <taxon>Marchantiopsida</taxon>
        <taxon>Marchantiidae</taxon>
        <taxon>Marchantiales</taxon>
        <taxon>Ricciaceae</taxon>
        <taxon>Riccia</taxon>
    </lineage>
</organism>
<dbReference type="EMBL" id="JBJQOH010000001">
    <property type="protein sequence ID" value="KAL3702185.1"/>
    <property type="molecule type" value="Genomic_DNA"/>
</dbReference>
<protein>
    <recommendedName>
        <fullName evidence="1">DUF1279 domain-containing protein</fullName>
    </recommendedName>
</protein>
<dbReference type="PANTHER" id="PTHR21377:SF0">
    <property type="entry name" value="PROTEIN FAM210B, MITOCHONDRIAL"/>
    <property type="match status" value="1"/>
</dbReference>
<dbReference type="InterPro" id="IPR009688">
    <property type="entry name" value="FAM210A/B-like_dom"/>
</dbReference>
<evidence type="ECO:0000259" key="1">
    <source>
        <dbReference type="Pfam" id="PF06916"/>
    </source>
</evidence>
<dbReference type="InterPro" id="IPR045866">
    <property type="entry name" value="FAM210A/B-like"/>
</dbReference>
<comment type="caution">
    <text evidence="2">The sequence shown here is derived from an EMBL/GenBank/DDBJ whole genome shotgun (WGS) entry which is preliminary data.</text>
</comment>